<evidence type="ECO:0000313" key="2">
    <source>
        <dbReference type="EMBL" id="MBU5673264.1"/>
    </source>
</evidence>
<keyword evidence="1" id="KW-0472">Membrane</keyword>
<proteinExistence type="predicted"/>
<feature type="transmembrane region" description="Helical" evidence="1">
    <location>
        <begin position="6"/>
        <end position="24"/>
    </location>
</feature>
<comment type="caution">
    <text evidence="2">The sequence shown here is derived from an EMBL/GenBank/DDBJ whole genome shotgun (WGS) entry which is preliminary data.</text>
</comment>
<gene>
    <name evidence="2" type="ORF">KQJ23_15655</name>
</gene>
<sequence>MGVIDMLLLLLYIVAIGCSVFIIHSHRSYYQERFKVGVVSVFMLAMLFFLASYTFKMLIVLLMRSAVVFDFASQELSHWLLYGWTAAQIGTTAGLISLAWLTWRKRYDLFLFLRRVDKRGEDKVEQD</sequence>
<protein>
    <submittedName>
        <fullName evidence="2">Uncharacterized protein</fullName>
    </submittedName>
</protein>
<dbReference type="RefSeq" id="WP_216479818.1">
    <property type="nucleotide sequence ID" value="NZ_JAHLQJ010000013.1"/>
</dbReference>
<dbReference type="EMBL" id="JAHLQJ010000013">
    <property type="protein sequence ID" value="MBU5673264.1"/>
    <property type="molecule type" value="Genomic_DNA"/>
</dbReference>
<feature type="transmembrane region" description="Helical" evidence="1">
    <location>
        <begin position="36"/>
        <end position="59"/>
    </location>
</feature>
<reference evidence="2 3" key="1">
    <citation type="submission" date="2021-06" db="EMBL/GenBank/DDBJ databases">
        <authorList>
            <person name="Sun Q."/>
            <person name="Li D."/>
        </authorList>
    </citation>
    <scope>NUCLEOTIDE SEQUENCE [LARGE SCALE GENOMIC DNA]</scope>
    <source>
        <strain evidence="2 3">MSJ-6</strain>
    </source>
</reference>
<name>A0ABS6FTF2_9BACL</name>
<keyword evidence="1" id="KW-0812">Transmembrane</keyword>
<evidence type="ECO:0000256" key="1">
    <source>
        <dbReference type="SAM" id="Phobius"/>
    </source>
</evidence>
<accession>A0ABS6FTF2</accession>
<organism evidence="2 3">
    <name type="scientific">Paenibacillus brevis</name>
    <dbReference type="NCBI Taxonomy" id="2841508"/>
    <lineage>
        <taxon>Bacteria</taxon>
        <taxon>Bacillati</taxon>
        <taxon>Bacillota</taxon>
        <taxon>Bacilli</taxon>
        <taxon>Bacillales</taxon>
        <taxon>Paenibacillaceae</taxon>
        <taxon>Paenibacillus</taxon>
    </lineage>
</organism>
<feature type="transmembrane region" description="Helical" evidence="1">
    <location>
        <begin position="79"/>
        <end position="103"/>
    </location>
</feature>
<evidence type="ECO:0000313" key="3">
    <source>
        <dbReference type="Proteomes" id="UP000743001"/>
    </source>
</evidence>
<dbReference type="Proteomes" id="UP000743001">
    <property type="component" value="Unassembled WGS sequence"/>
</dbReference>
<keyword evidence="1" id="KW-1133">Transmembrane helix</keyword>
<keyword evidence="3" id="KW-1185">Reference proteome</keyword>